<evidence type="ECO:0000256" key="7">
    <source>
        <dbReference type="ARBA" id="ARBA00022989"/>
    </source>
</evidence>
<dbReference type="STRING" id="6185.A0A095A2X8"/>
<evidence type="ECO:0000256" key="12">
    <source>
        <dbReference type="SAM" id="Phobius"/>
    </source>
</evidence>
<keyword evidence="7 12" id="KW-1133">Transmembrane helix</keyword>
<evidence type="ECO:0000256" key="8">
    <source>
        <dbReference type="ARBA" id="ARBA00023136"/>
    </source>
</evidence>
<evidence type="ECO:0000256" key="2">
    <source>
        <dbReference type="ARBA" id="ARBA00006776"/>
    </source>
</evidence>
<comment type="subunit">
    <text evidence="10">Heterotetramer of TRAP-alpha, TRAP-beta, TRAP-delta and TRAP-gamma. Interacts with palmitoylated calnexin (CALX), the interaction is required for efficient folding of glycosylated proteins.</text>
</comment>
<evidence type="ECO:0000256" key="3">
    <source>
        <dbReference type="ARBA" id="ARBA00020280"/>
    </source>
</evidence>
<evidence type="ECO:0000256" key="5">
    <source>
        <dbReference type="ARBA" id="ARBA00022729"/>
    </source>
</evidence>
<proteinExistence type="inferred from homology"/>
<name>A0A095A2X8_SCHHA</name>
<comment type="similarity">
    <text evidence="2">Belongs to the TRAP-alpha family.</text>
</comment>
<evidence type="ECO:0000256" key="4">
    <source>
        <dbReference type="ARBA" id="ARBA00022692"/>
    </source>
</evidence>
<comment type="subcellular location">
    <subcellularLocation>
        <location evidence="1">Endoplasmic reticulum membrane</location>
        <topology evidence="1">Single-pass type I membrane protein</topology>
    </subcellularLocation>
</comment>
<comment type="function">
    <text evidence="9">TRAP proteins are part of a complex whose function is to bind calcium to the ER membrane and thereby regulate the retention of ER resident proteins. May be involved in the recycling of the translocation apparatus after completion of the translocation process or may function as a membrane-bound chaperone facilitating folding of translocated proteins.</text>
</comment>
<keyword evidence="4 12" id="KW-0812">Transmembrane</keyword>
<reference evidence="13" key="1">
    <citation type="journal article" date="2012" name="Nat. Genet.">
        <title>Whole-genome sequence of Schistosoma haematobium.</title>
        <authorList>
            <person name="Young N.D."/>
            <person name="Jex A.R."/>
            <person name="Li B."/>
            <person name="Liu S."/>
            <person name="Yang L."/>
            <person name="Xiong Z."/>
            <person name="Li Y."/>
            <person name="Cantacessi C."/>
            <person name="Hall R.S."/>
            <person name="Xu X."/>
            <person name="Chen F."/>
            <person name="Wu X."/>
            <person name="Zerlotini A."/>
            <person name="Oliveira G."/>
            <person name="Hofmann A."/>
            <person name="Zhang G."/>
            <person name="Fang X."/>
            <person name="Kang Y."/>
            <person name="Campbell B.E."/>
            <person name="Loukas A."/>
            <person name="Ranganathan S."/>
            <person name="Rollinson D."/>
            <person name="Rinaldi G."/>
            <person name="Brindley P.J."/>
            <person name="Yang H."/>
            <person name="Wang J."/>
            <person name="Wang J."/>
            <person name="Gasser R.B."/>
        </authorList>
    </citation>
    <scope>NUCLEOTIDE SEQUENCE [LARGE SCALE GENOMIC DNA]</scope>
</reference>
<dbReference type="EMBL" id="KL252020">
    <property type="protein sequence ID" value="KGB41650.1"/>
    <property type="molecule type" value="Genomic_DNA"/>
</dbReference>
<evidence type="ECO:0000256" key="10">
    <source>
        <dbReference type="ARBA" id="ARBA00025854"/>
    </source>
</evidence>
<evidence type="ECO:0000256" key="6">
    <source>
        <dbReference type="ARBA" id="ARBA00022824"/>
    </source>
</evidence>
<organism evidence="13">
    <name type="scientific">Schistosoma haematobium</name>
    <name type="common">Blood fluke</name>
    <dbReference type="NCBI Taxonomy" id="6185"/>
    <lineage>
        <taxon>Eukaryota</taxon>
        <taxon>Metazoa</taxon>
        <taxon>Spiralia</taxon>
        <taxon>Lophotrochozoa</taxon>
        <taxon>Platyhelminthes</taxon>
        <taxon>Trematoda</taxon>
        <taxon>Digenea</taxon>
        <taxon>Strigeidida</taxon>
        <taxon>Schistosomatoidea</taxon>
        <taxon>Schistosomatidae</taxon>
        <taxon>Schistosoma</taxon>
    </lineage>
</organism>
<protein>
    <recommendedName>
        <fullName evidence="3">Translocon-associated protein subunit alpha</fullName>
    </recommendedName>
    <alternativeName>
        <fullName evidence="11">Signal sequence receptor subunit alpha</fullName>
    </alternativeName>
</protein>
<dbReference type="Pfam" id="PF03896">
    <property type="entry name" value="TRAP_alpha"/>
    <property type="match status" value="1"/>
</dbReference>
<keyword evidence="5" id="KW-0732">Signal</keyword>
<dbReference type="GO" id="GO:0005789">
    <property type="term" value="C:endoplasmic reticulum membrane"/>
    <property type="evidence" value="ECO:0007669"/>
    <property type="project" value="UniProtKB-SubCell"/>
</dbReference>
<dbReference type="AlphaFoldDB" id="A0A095A2X8"/>
<dbReference type="PANTHER" id="PTHR12924">
    <property type="entry name" value="TRANSLOCON-ASSOCIATED PROTEIN, ALPHA SUBUNIT"/>
    <property type="match status" value="1"/>
</dbReference>
<gene>
    <name evidence="13" type="ORF">MS3_10190</name>
</gene>
<keyword evidence="6" id="KW-0256">Endoplasmic reticulum</keyword>
<evidence type="ECO:0000313" key="13">
    <source>
        <dbReference type="EMBL" id="KGB41650.1"/>
    </source>
</evidence>
<dbReference type="InterPro" id="IPR005595">
    <property type="entry name" value="TRAP_alpha"/>
</dbReference>
<sequence>MNILGTFKKLLLSRLVQNTYHMIYLSVLNSFAEDATILSEEDSTLLPSVTNEDDRFKGSPAVGVLVALSKPPYGLYSGRREINLPVGKISSLVASLANTNPTNGEQFKLDFIEGALHYPMYYDYHIQNFTKQRLHETLEPGQETSLYYRFKPAPELAGRSFDLSIVVYYHDNNDIYYAHKLFNQTVNLFEIEEGVDTELIFLVILVIALSIAILIGIWHWFTSIAQKRQPAKKSSKVVENDGENAVENEYLALIKNKPQIKKGSLLFGKVESSFMLQLIQTRACCINLELVALNIIAFRNPMLV</sequence>
<feature type="transmembrane region" description="Helical" evidence="12">
    <location>
        <begin position="199"/>
        <end position="221"/>
    </location>
</feature>
<evidence type="ECO:0000256" key="1">
    <source>
        <dbReference type="ARBA" id="ARBA00004115"/>
    </source>
</evidence>
<evidence type="ECO:0000256" key="11">
    <source>
        <dbReference type="ARBA" id="ARBA00031071"/>
    </source>
</evidence>
<keyword evidence="8 12" id="KW-0472">Membrane</keyword>
<accession>A0A095A2X8</accession>
<dbReference type="PANTHER" id="PTHR12924:SF0">
    <property type="entry name" value="TRANSLOCON-ASSOCIATED PROTEIN SUBUNIT ALPHA"/>
    <property type="match status" value="1"/>
</dbReference>
<evidence type="ECO:0000256" key="9">
    <source>
        <dbReference type="ARBA" id="ARBA00025620"/>
    </source>
</evidence>